<keyword evidence="4" id="KW-0812">Transmembrane</keyword>
<dbReference type="PROSITE" id="PS50853">
    <property type="entry name" value="FN3"/>
    <property type="match status" value="1"/>
</dbReference>
<feature type="signal peptide" evidence="5">
    <location>
        <begin position="1"/>
        <end position="18"/>
    </location>
</feature>
<dbReference type="InterPro" id="IPR013783">
    <property type="entry name" value="Ig-like_fold"/>
</dbReference>
<dbReference type="InterPro" id="IPR036116">
    <property type="entry name" value="FN3_sf"/>
</dbReference>
<keyword evidence="7" id="KW-1185">Reference proteome</keyword>
<dbReference type="Pfam" id="PF00041">
    <property type="entry name" value="fn3"/>
    <property type="match status" value="1"/>
</dbReference>
<dbReference type="Gene3D" id="3.80.10.10">
    <property type="entry name" value="Ribonuclease Inhibitor"/>
    <property type="match status" value="2"/>
</dbReference>
<dbReference type="Gene3D" id="2.60.40.10">
    <property type="entry name" value="Immunoglobulins"/>
    <property type="match status" value="1"/>
</dbReference>
<keyword evidence="1" id="KW-0433">Leucine-rich repeat</keyword>
<dbReference type="GO" id="GO:0005886">
    <property type="term" value="C:plasma membrane"/>
    <property type="evidence" value="ECO:0007669"/>
    <property type="project" value="TreeGrafter"/>
</dbReference>
<evidence type="ECO:0000256" key="3">
    <source>
        <dbReference type="SAM" id="MobiDB-lite"/>
    </source>
</evidence>
<dbReference type="InterPro" id="IPR003961">
    <property type="entry name" value="FN3_dom"/>
</dbReference>
<dbReference type="OrthoDB" id="676979at2759"/>
<dbReference type="SMART" id="SM00060">
    <property type="entry name" value="FN3"/>
    <property type="match status" value="1"/>
</dbReference>
<dbReference type="SUPFAM" id="SSF49265">
    <property type="entry name" value="Fibronectin type III"/>
    <property type="match status" value="1"/>
</dbReference>
<organism evidence="7 8">
    <name type="scientific">Octodon degus</name>
    <name type="common">Degu</name>
    <name type="synonym">Sciurus degus</name>
    <dbReference type="NCBI Taxonomy" id="10160"/>
    <lineage>
        <taxon>Eukaryota</taxon>
        <taxon>Metazoa</taxon>
        <taxon>Chordata</taxon>
        <taxon>Craniata</taxon>
        <taxon>Vertebrata</taxon>
        <taxon>Euteleostomi</taxon>
        <taxon>Mammalia</taxon>
        <taxon>Eutheria</taxon>
        <taxon>Euarchontoglires</taxon>
        <taxon>Glires</taxon>
        <taxon>Rodentia</taxon>
        <taxon>Hystricomorpha</taxon>
        <taxon>Octodontidae</taxon>
        <taxon>Octodon</taxon>
    </lineage>
</organism>
<feature type="region of interest" description="Disordered" evidence="3">
    <location>
        <begin position="372"/>
        <end position="453"/>
    </location>
</feature>
<protein>
    <submittedName>
        <fullName evidence="8">Leucine-rich repeat neuronal protein 4</fullName>
    </submittedName>
</protein>
<dbReference type="InterPro" id="IPR001611">
    <property type="entry name" value="Leu-rich_rpt"/>
</dbReference>
<dbReference type="RefSeq" id="XP_004634392.1">
    <property type="nucleotide sequence ID" value="XM_004634335.2"/>
</dbReference>
<evidence type="ECO:0000259" key="6">
    <source>
        <dbReference type="PROSITE" id="PS50853"/>
    </source>
</evidence>
<dbReference type="InParanoid" id="A0A6P3F8P0"/>
<dbReference type="CTD" id="164312"/>
<evidence type="ECO:0000313" key="8">
    <source>
        <dbReference type="RefSeq" id="XP_004634392.1"/>
    </source>
</evidence>
<keyword evidence="5" id="KW-0732">Signal</keyword>
<feature type="compositionally biased region" description="Polar residues" evidence="3">
    <location>
        <begin position="487"/>
        <end position="511"/>
    </location>
</feature>
<dbReference type="InterPro" id="IPR032675">
    <property type="entry name" value="LRR_dom_sf"/>
</dbReference>
<dbReference type="SUPFAM" id="SSF52058">
    <property type="entry name" value="L domain-like"/>
    <property type="match status" value="1"/>
</dbReference>
<feature type="compositionally biased region" description="Polar residues" evidence="3">
    <location>
        <begin position="440"/>
        <end position="451"/>
    </location>
</feature>
<dbReference type="PANTHER" id="PTHR24366">
    <property type="entry name" value="IG(IMMUNOGLOBULIN) AND LRR(LEUCINE RICH REPEAT) DOMAINS"/>
    <property type="match status" value="1"/>
</dbReference>
<dbReference type="GeneID" id="101578788"/>
<dbReference type="Pfam" id="PF13855">
    <property type="entry name" value="LRR_8"/>
    <property type="match status" value="1"/>
</dbReference>
<feature type="transmembrane region" description="Helical" evidence="4">
    <location>
        <begin position="677"/>
        <end position="698"/>
    </location>
</feature>
<accession>A0A6P3F8P0</accession>
<name>A0A6P3F8P0_OCTDE</name>
<dbReference type="AlphaFoldDB" id="A0A6P3F8P0"/>
<keyword evidence="4" id="KW-0472">Membrane</keyword>
<dbReference type="GO" id="GO:0007616">
    <property type="term" value="P:long-term memory"/>
    <property type="evidence" value="ECO:0007669"/>
    <property type="project" value="TreeGrafter"/>
</dbReference>
<dbReference type="Proteomes" id="UP000515203">
    <property type="component" value="Unplaced"/>
</dbReference>
<feature type="chain" id="PRO_5027952664" evidence="5">
    <location>
        <begin position="19"/>
        <end position="772"/>
    </location>
</feature>
<feature type="compositionally biased region" description="Polar residues" evidence="3">
    <location>
        <begin position="399"/>
        <end position="415"/>
    </location>
</feature>
<proteinExistence type="predicted"/>
<evidence type="ECO:0000313" key="7">
    <source>
        <dbReference type="Proteomes" id="UP000515203"/>
    </source>
</evidence>
<evidence type="ECO:0000256" key="2">
    <source>
        <dbReference type="ARBA" id="ARBA00022737"/>
    </source>
</evidence>
<keyword evidence="4" id="KW-1133">Transmembrane helix</keyword>
<reference evidence="8" key="1">
    <citation type="submission" date="2025-08" db="UniProtKB">
        <authorList>
            <consortium name="RefSeq"/>
        </authorList>
    </citation>
    <scope>IDENTIFICATION</scope>
</reference>
<dbReference type="PANTHER" id="PTHR24366:SF13">
    <property type="entry name" value="LEUCINE-RICH REPEAT NEURONAL PROTEIN 4"/>
    <property type="match status" value="1"/>
</dbReference>
<evidence type="ECO:0000256" key="1">
    <source>
        <dbReference type="ARBA" id="ARBA00022614"/>
    </source>
</evidence>
<gene>
    <name evidence="8" type="primary">Lrrn4</name>
</gene>
<dbReference type="InterPro" id="IPR003591">
    <property type="entry name" value="Leu-rich_rpt_typical-subtyp"/>
</dbReference>
<evidence type="ECO:0000256" key="4">
    <source>
        <dbReference type="SAM" id="Phobius"/>
    </source>
</evidence>
<feature type="domain" description="Fibronectin type-III" evidence="6">
    <location>
        <begin position="576"/>
        <end position="676"/>
    </location>
</feature>
<dbReference type="FunCoup" id="A0A6P3F8P0">
    <property type="interactions" value="515"/>
</dbReference>
<feature type="compositionally biased region" description="Low complexity" evidence="3">
    <location>
        <begin position="372"/>
        <end position="386"/>
    </location>
</feature>
<sequence>MPWTPLLLLLTLLSWSGAGPSQQERVPFLGLTPQRAWGSGGSNSTASPCEGLPSAGAMAWTVANLSLEHLPRCLPNALQSLDGSHNLLHALSGTELSHLPELQELTVHHNRISTLSWGPGWPTQLRVLDLSHNQLDQLKPCAGPTLRGLRVLELSGNPLRALPPRAFVCFPALQRLNLSYTELGLSAQGGIALEAFAGEAGKALATLRVLDLSGTQLQQIESEWMGDLPSLTQLHLRKMPRLRTLEGDIFRMTPNLRQLHCQDSPALTSIRTPLFEDTPSLQVLLLHNCNLSSFPPWTRNSSQVLSVSLYGNPLTCSCELSWLLDKKRTVVRRAADTMCTPAAGPRAPFSAPLPLSQLLGMCRMDHSTTLLPSHLHSSAGSASTPTSPGPSAPPARGQPSVTAASSHSTPSLTQDSRTHLGTLGGTVPASAHPTAAAHRPSSTASSTVGTSRTEHLGKHTVSLVPKPWVSAATTSPVTKHLSPIPTLGSTTSRTQPNQRIQPTSRAPYSSPSDDEIPVILLDDSEEEGMEGTNAVRLPHRSVPCDYDPCRHLQTPCVELQRRLHCACPGLTMEDTVPDLPRLQVLSEVTDTSVLVRWCAPYSVVRAYQIHYSVEGEVGSHLVVKDIYATARQHPLYGLSPGTTYRVCVVAANAAGLSQAWAVGWKRPCATVTTKPSLVAILVALGAACGLLLTSTLVLSACLCRRVRKPCGHNHGEYLVAFKNPYLLPFENPGQDCRQSQVLGLCPEASVPCATPTREELALDSVVKLHTFT</sequence>
<feature type="region of interest" description="Disordered" evidence="3">
    <location>
        <begin position="474"/>
        <end position="514"/>
    </location>
</feature>
<keyword evidence="2" id="KW-0677">Repeat</keyword>
<evidence type="ECO:0000256" key="5">
    <source>
        <dbReference type="SAM" id="SignalP"/>
    </source>
</evidence>
<dbReference type="SMART" id="SM00369">
    <property type="entry name" value="LRR_TYP"/>
    <property type="match status" value="6"/>
</dbReference>
<dbReference type="CDD" id="cd00063">
    <property type="entry name" value="FN3"/>
    <property type="match status" value="1"/>
</dbReference>
<dbReference type="PROSITE" id="PS51450">
    <property type="entry name" value="LRR"/>
    <property type="match status" value="1"/>
</dbReference>